<name>A0A6J5LZI1_9CAUD</name>
<dbReference type="InterPro" id="IPR001387">
    <property type="entry name" value="Cro/C1-type_HTH"/>
</dbReference>
<organism evidence="2">
    <name type="scientific">uncultured Caudovirales phage</name>
    <dbReference type="NCBI Taxonomy" id="2100421"/>
    <lineage>
        <taxon>Viruses</taxon>
        <taxon>Duplodnaviria</taxon>
        <taxon>Heunggongvirae</taxon>
        <taxon>Uroviricota</taxon>
        <taxon>Caudoviricetes</taxon>
        <taxon>Peduoviridae</taxon>
        <taxon>Maltschvirus</taxon>
        <taxon>Maltschvirus maltsch</taxon>
    </lineage>
</organism>
<evidence type="ECO:0000313" key="2">
    <source>
        <dbReference type="EMBL" id="CAB4139994.1"/>
    </source>
</evidence>
<dbReference type="CDD" id="cd00093">
    <property type="entry name" value="HTH_XRE"/>
    <property type="match status" value="1"/>
</dbReference>
<dbReference type="Gene3D" id="1.10.260.40">
    <property type="entry name" value="lambda repressor-like DNA-binding domains"/>
    <property type="match status" value="1"/>
</dbReference>
<feature type="domain" description="HTH cro/C1-type" evidence="1">
    <location>
        <begin position="10"/>
        <end position="66"/>
    </location>
</feature>
<dbReference type="SUPFAM" id="SSF47413">
    <property type="entry name" value="lambda repressor-like DNA-binding domains"/>
    <property type="match status" value="1"/>
</dbReference>
<dbReference type="Pfam" id="PF13443">
    <property type="entry name" value="HTH_26"/>
    <property type="match status" value="1"/>
</dbReference>
<dbReference type="GO" id="GO:0003677">
    <property type="term" value="F:DNA binding"/>
    <property type="evidence" value="ECO:0007669"/>
    <property type="project" value="InterPro"/>
</dbReference>
<protein>
    <submittedName>
        <fullName evidence="2">HTH_XRE domain containing protein</fullName>
    </submittedName>
</protein>
<gene>
    <name evidence="2" type="ORF">UFOVP397_30</name>
</gene>
<dbReference type="PROSITE" id="PS50943">
    <property type="entry name" value="HTH_CROC1"/>
    <property type="match status" value="1"/>
</dbReference>
<dbReference type="SMART" id="SM00530">
    <property type="entry name" value="HTH_XRE"/>
    <property type="match status" value="1"/>
</dbReference>
<evidence type="ECO:0000259" key="1">
    <source>
        <dbReference type="PROSITE" id="PS50943"/>
    </source>
</evidence>
<reference evidence="2" key="1">
    <citation type="submission" date="2020-04" db="EMBL/GenBank/DDBJ databases">
        <authorList>
            <person name="Chiriac C."/>
            <person name="Salcher M."/>
            <person name="Ghai R."/>
            <person name="Kavagutti S V."/>
        </authorList>
    </citation>
    <scope>NUCLEOTIDE SEQUENCE</scope>
</reference>
<sequence length="131" mass="13963">MTVKSKTEWIKDALVARGYAQRDLAKTWGVSEASVSRFLSGTENQDLPFSRAADLAQMLDITLDDLAVRLGIRRSRVQPAPIVASSAPPIGTTNLAVAEGGRLRVLLHLDLPATLAGELVSLLGRASEAQA</sequence>
<accession>A0A6J5LZI1</accession>
<dbReference type="InterPro" id="IPR010982">
    <property type="entry name" value="Lambda_DNA-bd_dom_sf"/>
</dbReference>
<proteinExistence type="predicted"/>
<dbReference type="EMBL" id="LR796371">
    <property type="protein sequence ID" value="CAB4139994.1"/>
    <property type="molecule type" value="Genomic_DNA"/>
</dbReference>